<evidence type="ECO:0000313" key="3">
    <source>
        <dbReference type="Proteomes" id="UP001589836"/>
    </source>
</evidence>
<sequence>MKAQDITEEIAQLKIHINALEKQLHQLQEECEHEYIPSAHHEQCMKCHKVNTLYY</sequence>
<feature type="coiled-coil region" evidence="1">
    <location>
        <begin position="3"/>
        <end position="30"/>
    </location>
</feature>
<name>A0ABV6LKN7_9BACI</name>
<dbReference type="EMBL" id="JBHLTP010000003">
    <property type="protein sequence ID" value="MFC0522957.1"/>
    <property type="molecule type" value="Genomic_DNA"/>
</dbReference>
<keyword evidence="2" id="KW-0378">Hydrolase</keyword>
<reference evidence="2 3" key="1">
    <citation type="submission" date="2024-09" db="EMBL/GenBank/DDBJ databases">
        <authorList>
            <person name="Sun Q."/>
            <person name="Mori K."/>
        </authorList>
    </citation>
    <scope>NUCLEOTIDE SEQUENCE [LARGE SCALE GENOMIC DNA]</scope>
    <source>
        <strain evidence="2 3">NCAIM B.02529</strain>
    </source>
</reference>
<gene>
    <name evidence="2" type="ORF">ACFFGV_05040</name>
</gene>
<protein>
    <submittedName>
        <fullName evidence="2">Serine protease</fullName>
    </submittedName>
</protein>
<keyword evidence="1" id="KW-0175">Coiled coil</keyword>
<dbReference type="GO" id="GO:0008233">
    <property type="term" value="F:peptidase activity"/>
    <property type="evidence" value="ECO:0007669"/>
    <property type="project" value="UniProtKB-KW"/>
</dbReference>
<accession>A0ABV6LKN7</accession>
<dbReference type="RefSeq" id="WP_377345479.1">
    <property type="nucleotide sequence ID" value="NZ_JBHLTP010000003.1"/>
</dbReference>
<organism evidence="2 3">
    <name type="scientific">Pontibacillus salicampi</name>
    <dbReference type="NCBI Taxonomy" id="1449801"/>
    <lineage>
        <taxon>Bacteria</taxon>
        <taxon>Bacillati</taxon>
        <taxon>Bacillota</taxon>
        <taxon>Bacilli</taxon>
        <taxon>Bacillales</taxon>
        <taxon>Bacillaceae</taxon>
        <taxon>Pontibacillus</taxon>
    </lineage>
</organism>
<keyword evidence="2" id="KW-0645">Protease</keyword>
<dbReference type="Proteomes" id="UP001589836">
    <property type="component" value="Unassembled WGS sequence"/>
</dbReference>
<dbReference type="GO" id="GO:0006508">
    <property type="term" value="P:proteolysis"/>
    <property type="evidence" value="ECO:0007669"/>
    <property type="project" value="UniProtKB-KW"/>
</dbReference>
<keyword evidence="3" id="KW-1185">Reference proteome</keyword>
<comment type="caution">
    <text evidence="2">The sequence shown here is derived from an EMBL/GenBank/DDBJ whole genome shotgun (WGS) entry which is preliminary data.</text>
</comment>
<evidence type="ECO:0000313" key="2">
    <source>
        <dbReference type="EMBL" id="MFC0522957.1"/>
    </source>
</evidence>
<evidence type="ECO:0000256" key="1">
    <source>
        <dbReference type="SAM" id="Coils"/>
    </source>
</evidence>
<proteinExistence type="predicted"/>